<evidence type="ECO:0000313" key="3">
    <source>
        <dbReference type="EMBL" id="MFC4291735.1"/>
    </source>
</evidence>
<evidence type="ECO:0000256" key="2">
    <source>
        <dbReference type="SAM" id="SignalP"/>
    </source>
</evidence>
<feature type="compositionally biased region" description="Basic and acidic residues" evidence="1">
    <location>
        <begin position="82"/>
        <end position="99"/>
    </location>
</feature>
<protein>
    <submittedName>
        <fullName evidence="3">Uncharacterized protein</fullName>
    </submittedName>
</protein>
<organism evidence="3 4">
    <name type="scientific">Sphingorhabdus arenilitoris</name>
    <dbReference type="NCBI Taxonomy" id="1490041"/>
    <lineage>
        <taxon>Bacteria</taxon>
        <taxon>Pseudomonadati</taxon>
        <taxon>Pseudomonadota</taxon>
        <taxon>Alphaproteobacteria</taxon>
        <taxon>Sphingomonadales</taxon>
        <taxon>Sphingomonadaceae</taxon>
        <taxon>Sphingorhabdus</taxon>
    </lineage>
</organism>
<proteinExistence type="predicted"/>
<evidence type="ECO:0000313" key="4">
    <source>
        <dbReference type="Proteomes" id="UP001595887"/>
    </source>
</evidence>
<feature type="signal peptide" evidence="2">
    <location>
        <begin position="1"/>
        <end position="28"/>
    </location>
</feature>
<feature type="region of interest" description="Disordered" evidence="1">
    <location>
        <begin position="27"/>
        <end position="114"/>
    </location>
</feature>
<dbReference type="Proteomes" id="UP001595887">
    <property type="component" value="Unassembled WGS sequence"/>
</dbReference>
<dbReference type="RefSeq" id="WP_381421849.1">
    <property type="nucleotide sequence ID" value="NZ_JBHSDH010000013.1"/>
</dbReference>
<feature type="compositionally biased region" description="Basic and acidic residues" evidence="1">
    <location>
        <begin position="60"/>
        <end position="71"/>
    </location>
</feature>
<name>A0ABV8RET2_9SPHN</name>
<reference evidence="4" key="1">
    <citation type="journal article" date="2019" name="Int. J. Syst. Evol. Microbiol.">
        <title>The Global Catalogue of Microorganisms (GCM) 10K type strain sequencing project: providing services to taxonomists for standard genome sequencing and annotation.</title>
        <authorList>
            <consortium name="The Broad Institute Genomics Platform"/>
            <consortium name="The Broad Institute Genome Sequencing Center for Infectious Disease"/>
            <person name="Wu L."/>
            <person name="Ma J."/>
        </authorList>
    </citation>
    <scope>NUCLEOTIDE SEQUENCE [LARGE SCALE GENOMIC DNA]</scope>
    <source>
        <strain evidence="4">CECT 8531</strain>
    </source>
</reference>
<comment type="caution">
    <text evidence="3">The sequence shown here is derived from an EMBL/GenBank/DDBJ whole genome shotgun (WGS) entry which is preliminary data.</text>
</comment>
<sequence length="114" mass="11743">MLKPTLRVALSTPLIAIAMIGISGNATAAIGGQDSPEEPMAKDAPNSDSAVPAPTIDTNSDGKPDAWDRDGNGVPDAWDTNDDGKPDLVDNDGDGRPDNGEGPPPAEEAEQPQR</sequence>
<feature type="chain" id="PRO_5046634646" evidence="2">
    <location>
        <begin position="29"/>
        <end position="114"/>
    </location>
</feature>
<dbReference type="EMBL" id="JBHSDH010000013">
    <property type="protein sequence ID" value="MFC4291735.1"/>
    <property type="molecule type" value="Genomic_DNA"/>
</dbReference>
<evidence type="ECO:0000256" key="1">
    <source>
        <dbReference type="SAM" id="MobiDB-lite"/>
    </source>
</evidence>
<gene>
    <name evidence="3" type="ORF">ACFOWX_04815</name>
</gene>
<keyword evidence="4" id="KW-1185">Reference proteome</keyword>
<keyword evidence="2" id="KW-0732">Signal</keyword>
<accession>A0ABV8RET2</accession>